<dbReference type="GO" id="GO:0043565">
    <property type="term" value="F:sequence-specific DNA binding"/>
    <property type="evidence" value="ECO:0007669"/>
    <property type="project" value="InterPro"/>
</dbReference>
<organism evidence="5 6">
    <name type="scientific">Sharpea porci</name>
    <dbReference type="NCBI Taxonomy" id="2652286"/>
    <lineage>
        <taxon>Bacteria</taxon>
        <taxon>Bacillati</taxon>
        <taxon>Bacillota</taxon>
        <taxon>Erysipelotrichia</taxon>
        <taxon>Erysipelotrichales</taxon>
        <taxon>Coprobacillaceae</taxon>
        <taxon>Sharpea</taxon>
    </lineage>
</organism>
<dbReference type="PRINTS" id="PR00032">
    <property type="entry name" value="HTHARAC"/>
</dbReference>
<sequence>MFKKTSGIDFLKYGEVFNETDGKKGKQFSEGNHKLPVENKDLIFLYKANEDVYFRTLEGITLLVVSEDLNQESFQTFVVHRVVKVKAGIYFNFIALSDTAFIELATTPTTIMQNYFFDQTYVYHRITPKFKVHELIADYYNVRSTNYHFNGEYLPFWEITYVDSGTLYTVIDGTEYILNQNQIIIAPPGVFQEQHTKDKPCSYLTIIARMEVDPRYNDIIFNTVHMADRNIKRIIEDFVKADSDESDTSADNIIVILEALLATIVQNTKEPSQRIASTPMQQKFENELLEQIILYINENIFTSFNVEDLCDQFAISRSSLQSLFKANLNIAPKEYISNLKLQKSKELIKESKYTISEIASMLGFSSIHYFSRRFKQKFDINPTEYANKLIKS</sequence>
<dbReference type="PROSITE" id="PS00041">
    <property type="entry name" value="HTH_ARAC_FAMILY_1"/>
    <property type="match status" value="1"/>
</dbReference>
<keyword evidence="3" id="KW-0804">Transcription</keyword>
<dbReference type="RefSeq" id="WP_154517753.1">
    <property type="nucleotide sequence ID" value="NZ_VUNM01000028.1"/>
</dbReference>
<dbReference type="GO" id="GO:0003700">
    <property type="term" value="F:DNA-binding transcription factor activity"/>
    <property type="evidence" value="ECO:0007669"/>
    <property type="project" value="InterPro"/>
</dbReference>
<evidence type="ECO:0000259" key="4">
    <source>
        <dbReference type="PROSITE" id="PS01124"/>
    </source>
</evidence>
<dbReference type="PANTHER" id="PTHR43280:SF2">
    <property type="entry name" value="HTH-TYPE TRANSCRIPTIONAL REGULATOR EXSA"/>
    <property type="match status" value="1"/>
</dbReference>
<dbReference type="Proteomes" id="UP000442619">
    <property type="component" value="Unassembled WGS sequence"/>
</dbReference>
<dbReference type="InterPro" id="IPR003313">
    <property type="entry name" value="AraC-bd"/>
</dbReference>
<dbReference type="Gene3D" id="1.10.10.60">
    <property type="entry name" value="Homeodomain-like"/>
    <property type="match status" value="2"/>
</dbReference>
<reference evidence="5 6" key="1">
    <citation type="submission" date="2019-08" db="EMBL/GenBank/DDBJ databases">
        <title>In-depth cultivation of the pig gut microbiome towards novel bacterial diversity and tailored functional studies.</title>
        <authorList>
            <person name="Wylensek D."/>
            <person name="Hitch T.C.A."/>
            <person name="Clavel T."/>
        </authorList>
    </citation>
    <scope>NUCLEOTIDE SEQUENCE [LARGE SCALE GENOMIC DNA]</scope>
    <source>
        <strain evidence="5 6">CA-Schmier-601-WT-3</strain>
    </source>
</reference>
<evidence type="ECO:0000256" key="3">
    <source>
        <dbReference type="ARBA" id="ARBA00023163"/>
    </source>
</evidence>
<protein>
    <submittedName>
        <fullName evidence="5">AraC family transcriptional regulator</fullName>
    </submittedName>
</protein>
<dbReference type="InterPro" id="IPR018060">
    <property type="entry name" value="HTH_AraC"/>
</dbReference>
<dbReference type="InterPro" id="IPR037923">
    <property type="entry name" value="HTH-like"/>
</dbReference>
<gene>
    <name evidence="5" type="ORF">FYJ79_09995</name>
</gene>
<dbReference type="InterPro" id="IPR020449">
    <property type="entry name" value="Tscrpt_reg_AraC-type_HTH"/>
</dbReference>
<dbReference type="Pfam" id="PF12833">
    <property type="entry name" value="HTH_18"/>
    <property type="match status" value="1"/>
</dbReference>
<dbReference type="Pfam" id="PF02311">
    <property type="entry name" value="AraC_binding"/>
    <property type="match status" value="1"/>
</dbReference>
<dbReference type="InterPro" id="IPR009057">
    <property type="entry name" value="Homeodomain-like_sf"/>
</dbReference>
<dbReference type="InterPro" id="IPR018062">
    <property type="entry name" value="HTH_AraC-typ_CS"/>
</dbReference>
<evidence type="ECO:0000313" key="5">
    <source>
        <dbReference type="EMBL" id="MST89896.1"/>
    </source>
</evidence>
<dbReference type="InterPro" id="IPR014710">
    <property type="entry name" value="RmlC-like_jellyroll"/>
</dbReference>
<dbReference type="Gene3D" id="2.60.120.10">
    <property type="entry name" value="Jelly Rolls"/>
    <property type="match status" value="1"/>
</dbReference>
<keyword evidence="1" id="KW-0805">Transcription regulation</keyword>
<dbReference type="SMART" id="SM00342">
    <property type="entry name" value="HTH_ARAC"/>
    <property type="match status" value="1"/>
</dbReference>
<evidence type="ECO:0000313" key="6">
    <source>
        <dbReference type="Proteomes" id="UP000442619"/>
    </source>
</evidence>
<name>A0A844FWG3_9FIRM</name>
<comment type="caution">
    <text evidence="5">The sequence shown here is derived from an EMBL/GenBank/DDBJ whole genome shotgun (WGS) entry which is preliminary data.</text>
</comment>
<feature type="domain" description="HTH araC/xylS-type" evidence="4">
    <location>
        <begin position="290"/>
        <end position="388"/>
    </location>
</feature>
<evidence type="ECO:0000256" key="2">
    <source>
        <dbReference type="ARBA" id="ARBA00023125"/>
    </source>
</evidence>
<evidence type="ECO:0000256" key="1">
    <source>
        <dbReference type="ARBA" id="ARBA00023015"/>
    </source>
</evidence>
<dbReference type="PANTHER" id="PTHR43280">
    <property type="entry name" value="ARAC-FAMILY TRANSCRIPTIONAL REGULATOR"/>
    <property type="match status" value="1"/>
</dbReference>
<accession>A0A844FWG3</accession>
<keyword evidence="6" id="KW-1185">Reference proteome</keyword>
<proteinExistence type="predicted"/>
<dbReference type="PROSITE" id="PS01124">
    <property type="entry name" value="HTH_ARAC_FAMILY_2"/>
    <property type="match status" value="1"/>
</dbReference>
<dbReference type="SUPFAM" id="SSF46689">
    <property type="entry name" value="Homeodomain-like"/>
    <property type="match status" value="2"/>
</dbReference>
<keyword evidence="2" id="KW-0238">DNA-binding</keyword>
<dbReference type="EMBL" id="VUNM01000028">
    <property type="protein sequence ID" value="MST89896.1"/>
    <property type="molecule type" value="Genomic_DNA"/>
</dbReference>
<dbReference type="SUPFAM" id="SSF51215">
    <property type="entry name" value="Regulatory protein AraC"/>
    <property type="match status" value="1"/>
</dbReference>
<dbReference type="AlphaFoldDB" id="A0A844FWG3"/>